<keyword evidence="2" id="KW-1185">Reference proteome</keyword>
<evidence type="ECO:0000313" key="1">
    <source>
        <dbReference type="EMBL" id="WOX04559.1"/>
    </source>
</evidence>
<proteinExistence type="predicted"/>
<organism evidence="1 2">
    <name type="scientific">Microbulbifer pacificus</name>
    <dbReference type="NCBI Taxonomy" id="407164"/>
    <lineage>
        <taxon>Bacteria</taxon>
        <taxon>Pseudomonadati</taxon>
        <taxon>Pseudomonadota</taxon>
        <taxon>Gammaproteobacteria</taxon>
        <taxon>Cellvibrionales</taxon>
        <taxon>Microbulbiferaceae</taxon>
        <taxon>Microbulbifer</taxon>
    </lineage>
</organism>
<name>A0AAU0MWK3_9GAMM</name>
<protein>
    <recommendedName>
        <fullName evidence="3">Mutator family transposase</fullName>
    </recommendedName>
</protein>
<evidence type="ECO:0008006" key="3">
    <source>
        <dbReference type="Google" id="ProtNLM"/>
    </source>
</evidence>
<dbReference type="KEGG" id="mpaf:R5R33_12500"/>
<dbReference type="AlphaFoldDB" id="A0AAU0MWK3"/>
<evidence type="ECO:0000313" key="2">
    <source>
        <dbReference type="Proteomes" id="UP001302477"/>
    </source>
</evidence>
<dbReference type="Proteomes" id="UP001302477">
    <property type="component" value="Chromosome"/>
</dbReference>
<reference evidence="1 2" key="1">
    <citation type="submission" date="2023-10" db="EMBL/GenBank/DDBJ databases">
        <title>Description of Microbulbifer bruguierae sp. nov., isolated from the sediments of mangrove plant Bruguiera sexangula and comparative genomic analyses of the genus Microbulbifer.</title>
        <authorList>
            <person name="Long M."/>
        </authorList>
    </citation>
    <scope>NUCLEOTIDE SEQUENCE [LARGE SCALE GENOMIC DNA]</scope>
    <source>
        <strain evidence="1 2">SPO729</strain>
    </source>
</reference>
<gene>
    <name evidence="1" type="ORF">R5R33_12500</name>
</gene>
<dbReference type="EMBL" id="CP137555">
    <property type="protein sequence ID" value="WOX04559.1"/>
    <property type="molecule type" value="Genomic_DNA"/>
</dbReference>
<dbReference type="RefSeq" id="WP_318953036.1">
    <property type="nucleotide sequence ID" value="NZ_CP137555.1"/>
</dbReference>
<accession>A0AAU0MWK3</accession>
<sequence>MDKTGECERLALSQSLHESVTWGKSINAILCWSKTLIPRVAREGQKIVIDEMAGSESVSILIPSENCRSRKVMHQQRSDIKAGFMPAFVFLCAVDKNDIHVIFISDAVENAGAEASLCWVFVCSRRPVAATGTSCTDGHSVESSIPQTIATGRLAC</sequence>